<accession>A0A1U7IRL0</accession>
<gene>
    <name evidence="2" type="ORF">NIES2119_03360</name>
</gene>
<evidence type="ECO:0000313" key="2">
    <source>
        <dbReference type="EMBL" id="OKH39999.1"/>
    </source>
</evidence>
<dbReference type="OrthoDB" id="462174at2"/>
<protein>
    <submittedName>
        <fullName evidence="2">Uncharacterized protein</fullName>
    </submittedName>
</protein>
<organism evidence="2 3">
    <name type="scientific">[Phormidium ambiguum] IAM M-71</name>
    <dbReference type="NCBI Taxonomy" id="454136"/>
    <lineage>
        <taxon>Bacteria</taxon>
        <taxon>Bacillati</taxon>
        <taxon>Cyanobacteriota</taxon>
        <taxon>Cyanophyceae</taxon>
        <taxon>Oscillatoriophycideae</taxon>
        <taxon>Aerosakkonematales</taxon>
        <taxon>Aerosakkonemataceae</taxon>
        <taxon>Floridanema</taxon>
    </lineage>
</organism>
<evidence type="ECO:0000256" key="1">
    <source>
        <dbReference type="SAM" id="MobiDB-lite"/>
    </source>
</evidence>
<dbReference type="EMBL" id="MRCE01000003">
    <property type="protein sequence ID" value="OKH39999.1"/>
    <property type="molecule type" value="Genomic_DNA"/>
</dbReference>
<sequence length="87" mass="9541">MNFRLIVFSSLTTALIGATIGLAVGGLYSPRFSSQIYRNIHRNYALVGGLGGLVIGGCQEVIRQLKKQRDEEETEGKRTEITEGRGK</sequence>
<dbReference type="RefSeq" id="WP_073592062.1">
    <property type="nucleotide sequence ID" value="NZ_MRCE01000003.1"/>
</dbReference>
<evidence type="ECO:0000313" key="3">
    <source>
        <dbReference type="Proteomes" id="UP000185860"/>
    </source>
</evidence>
<dbReference type="Proteomes" id="UP000185860">
    <property type="component" value="Unassembled WGS sequence"/>
</dbReference>
<feature type="compositionally biased region" description="Basic and acidic residues" evidence="1">
    <location>
        <begin position="67"/>
        <end position="87"/>
    </location>
</feature>
<name>A0A1U7IRL0_9CYAN</name>
<feature type="region of interest" description="Disordered" evidence="1">
    <location>
        <begin position="66"/>
        <end position="87"/>
    </location>
</feature>
<dbReference type="STRING" id="454136.NIES2119_03360"/>
<dbReference type="AlphaFoldDB" id="A0A1U7IRL0"/>
<proteinExistence type="predicted"/>
<reference evidence="2 3" key="1">
    <citation type="submission" date="2016-11" db="EMBL/GenBank/DDBJ databases">
        <title>Draft Genome Sequences of Nine Cyanobacterial Strains from Diverse Habitats.</title>
        <authorList>
            <person name="Zhu T."/>
            <person name="Hou S."/>
            <person name="Lu X."/>
            <person name="Hess W.R."/>
        </authorList>
    </citation>
    <scope>NUCLEOTIDE SEQUENCE [LARGE SCALE GENOMIC DNA]</scope>
    <source>
        <strain evidence="2 3">IAM M-71</strain>
    </source>
</reference>
<comment type="caution">
    <text evidence="2">The sequence shown here is derived from an EMBL/GenBank/DDBJ whole genome shotgun (WGS) entry which is preliminary data.</text>
</comment>